<evidence type="ECO:0000313" key="3">
    <source>
        <dbReference type="Proteomes" id="UP000032180"/>
    </source>
</evidence>
<reference evidence="2" key="3">
    <citation type="submission" date="2015-04" db="UniProtKB">
        <authorList>
            <consortium name="EnsemblPlants"/>
        </authorList>
    </citation>
    <scope>IDENTIFICATION</scope>
</reference>
<dbReference type="Proteomes" id="UP000032180">
    <property type="component" value="Chromosome 4"/>
</dbReference>
<organism evidence="2 3">
    <name type="scientific">Leersia perrieri</name>
    <dbReference type="NCBI Taxonomy" id="77586"/>
    <lineage>
        <taxon>Eukaryota</taxon>
        <taxon>Viridiplantae</taxon>
        <taxon>Streptophyta</taxon>
        <taxon>Embryophyta</taxon>
        <taxon>Tracheophyta</taxon>
        <taxon>Spermatophyta</taxon>
        <taxon>Magnoliopsida</taxon>
        <taxon>Liliopsida</taxon>
        <taxon>Poales</taxon>
        <taxon>Poaceae</taxon>
        <taxon>BOP clade</taxon>
        <taxon>Oryzoideae</taxon>
        <taxon>Oryzeae</taxon>
        <taxon>Oryzinae</taxon>
        <taxon>Leersia</taxon>
    </lineage>
</organism>
<dbReference type="EnsemblPlants" id="LPERR04G03540.1">
    <property type="protein sequence ID" value="LPERR04G03540.1"/>
    <property type="gene ID" value="LPERR04G03540"/>
</dbReference>
<feature type="domain" description="F-box" evidence="1">
    <location>
        <begin position="10"/>
        <end position="49"/>
    </location>
</feature>
<protein>
    <recommendedName>
        <fullName evidence="1">F-box domain-containing protein</fullName>
    </recommendedName>
</protein>
<proteinExistence type="predicted"/>
<dbReference type="PANTHER" id="PTHR31264:SF17">
    <property type="entry name" value="OS04G0258900 PROTEIN"/>
    <property type="match status" value="1"/>
</dbReference>
<evidence type="ECO:0000313" key="2">
    <source>
        <dbReference type="EnsemblPlants" id="LPERR04G03540.1"/>
    </source>
</evidence>
<dbReference type="HOGENOM" id="CLU_030310_0_1_1"/>
<dbReference type="InterPro" id="IPR036047">
    <property type="entry name" value="F-box-like_dom_sf"/>
</dbReference>
<reference evidence="3" key="2">
    <citation type="submission" date="2013-12" db="EMBL/GenBank/DDBJ databases">
        <authorList>
            <person name="Yu Y."/>
            <person name="Lee S."/>
            <person name="de Baynast K."/>
            <person name="Wissotski M."/>
            <person name="Liu L."/>
            <person name="Talag J."/>
            <person name="Goicoechea J."/>
            <person name="Angelova A."/>
            <person name="Jetty R."/>
            <person name="Kudrna D."/>
            <person name="Golser W."/>
            <person name="Rivera L."/>
            <person name="Zhang J."/>
            <person name="Wing R."/>
        </authorList>
    </citation>
    <scope>NUCLEOTIDE SEQUENCE</scope>
</reference>
<dbReference type="InterPro" id="IPR001810">
    <property type="entry name" value="F-box_dom"/>
</dbReference>
<dbReference type="AlphaFoldDB" id="A0A0D9W2W6"/>
<evidence type="ECO:0000259" key="1">
    <source>
        <dbReference type="Pfam" id="PF12937"/>
    </source>
</evidence>
<dbReference type="Pfam" id="PF12937">
    <property type="entry name" value="F-box-like"/>
    <property type="match status" value="1"/>
</dbReference>
<accession>A0A0D9W2W6</accession>
<dbReference type="eggNOG" id="ENOG502R5IG">
    <property type="taxonomic scope" value="Eukaryota"/>
</dbReference>
<dbReference type="SUPFAM" id="SSF81383">
    <property type="entry name" value="F-box domain"/>
    <property type="match status" value="1"/>
</dbReference>
<name>A0A0D9W2W6_9ORYZ</name>
<sequence length="410" mass="45965">MATGLLALTDDVLADILLRLPSPTDLARASAVCAPFRRVAASPRFLRRFRSRHAPLPLGVLCPDGAAAFHPALPPHPSAPAARALTLATEGFSFVFLPPPARAWLLRDHRDGRFLLDRALAGGSTAFTEVAVCDPLFRRYVLLPPIPDDLAASVENPYLQRGGDGGLQSRSSEIFLASHGGDAAGEDPSFSVIWMACCRGKLVAFFYSSKSQQWCALSPPEHYALSMRRVMGVRLGQRNHAHGCFYWMITLTHRWLVLDTHRMEFNVVDISPVLSGRVMMFSNQITTLESMDGWTIVIVADVFRSDKRCVLYFYKFMYFSDRWQLQSKINLPEEWGYRFRGIIGASEGYLFIKLDHPKHNLRDPIQQNVTFFTFDIKTMQLGRFCEISSGTVNEVYLYTGLPPSQSLPSV</sequence>
<dbReference type="PANTHER" id="PTHR31264">
    <property type="entry name" value="OS07G0554500 PROTEIN-RELATED"/>
    <property type="match status" value="1"/>
</dbReference>
<reference evidence="2 3" key="1">
    <citation type="submission" date="2012-08" db="EMBL/GenBank/DDBJ databases">
        <title>Oryza genome evolution.</title>
        <authorList>
            <person name="Wing R.A."/>
        </authorList>
    </citation>
    <scope>NUCLEOTIDE SEQUENCE</scope>
</reference>
<dbReference type="Gene3D" id="1.20.1280.50">
    <property type="match status" value="1"/>
</dbReference>
<keyword evidence="3" id="KW-1185">Reference proteome</keyword>
<dbReference type="Gramene" id="LPERR04G03540.1">
    <property type="protein sequence ID" value="LPERR04G03540.1"/>
    <property type="gene ID" value="LPERR04G03540"/>
</dbReference>